<feature type="region of interest" description="Disordered" evidence="1">
    <location>
        <begin position="1"/>
        <end position="29"/>
    </location>
</feature>
<sequence length="105" mass="11492">MASKSPNKKKDKKSKKKSDNTAENDSKMKTCAGPAVAFVAPNGANEVEKWAMRALNKGIKGLQEEFLELKRYVPATWPWAPSPRIGTLAATATRTSLARTNSVWS</sequence>
<dbReference type="Proteomes" id="UP000298663">
    <property type="component" value="Unassembled WGS sequence"/>
</dbReference>
<comment type="caution">
    <text evidence="2">The sequence shown here is derived from an EMBL/GenBank/DDBJ whole genome shotgun (WGS) entry which is preliminary data.</text>
</comment>
<keyword evidence="3" id="KW-1185">Reference proteome</keyword>
<accession>A0A4U5NZM8</accession>
<evidence type="ECO:0000313" key="2">
    <source>
        <dbReference type="EMBL" id="TKR89127.1"/>
    </source>
</evidence>
<name>A0A4U5NZM8_STECR</name>
<evidence type="ECO:0000256" key="1">
    <source>
        <dbReference type="SAM" id="MobiDB-lite"/>
    </source>
</evidence>
<protein>
    <submittedName>
        <fullName evidence="2">Uncharacterized protein</fullName>
    </submittedName>
</protein>
<feature type="compositionally biased region" description="Basic and acidic residues" evidence="1">
    <location>
        <begin position="17"/>
        <end position="28"/>
    </location>
</feature>
<reference evidence="2 3" key="1">
    <citation type="journal article" date="2015" name="Genome Biol.">
        <title>Comparative genomics of Steinernema reveals deeply conserved gene regulatory networks.</title>
        <authorList>
            <person name="Dillman A.R."/>
            <person name="Macchietto M."/>
            <person name="Porter C.F."/>
            <person name="Rogers A."/>
            <person name="Williams B."/>
            <person name="Antoshechkin I."/>
            <person name="Lee M.M."/>
            <person name="Goodwin Z."/>
            <person name="Lu X."/>
            <person name="Lewis E.E."/>
            <person name="Goodrich-Blair H."/>
            <person name="Stock S.P."/>
            <person name="Adams B.J."/>
            <person name="Sternberg P.W."/>
            <person name="Mortazavi A."/>
        </authorList>
    </citation>
    <scope>NUCLEOTIDE SEQUENCE [LARGE SCALE GENOMIC DNA]</scope>
    <source>
        <strain evidence="2 3">ALL</strain>
    </source>
</reference>
<dbReference type="EMBL" id="AZBU02000003">
    <property type="protein sequence ID" value="TKR89127.1"/>
    <property type="molecule type" value="Genomic_DNA"/>
</dbReference>
<reference evidence="2 3" key="2">
    <citation type="journal article" date="2019" name="G3 (Bethesda)">
        <title>Hybrid Assembly of the Genome of the Entomopathogenic Nematode Steinernema carpocapsae Identifies the X-Chromosome.</title>
        <authorList>
            <person name="Serra L."/>
            <person name="Macchietto M."/>
            <person name="Macias-Munoz A."/>
            <person name="McGill C.J."/>
            <person name="Rodriguez I.M."/>
            <person name="Rodriguez B."/>
            <person name="Murad R."/>
            <person name="Mortazavi A."/>
        </authorList>
    </citation>
    <scope>NUCLEOTIDE SEQUENCE [LARGE SCALE GENOMIC DNA]</scope>
    <source>
        <strain evidence="2 3">ALL</strain>
    </source>
</reference>
<evidence type="ECO:0000313" key="3">
    <source>
        <dbReference type="Proteomes" id="UP000298663"/>
    </source>
</evidence>
<feature type="compositionally biased region" description="Basic residues" evidence="1">
    <location>
        <begin position="1"/>
        <end position="16"/>
    </location>
</feature>
<proteinExistence type="predicted"/>
<dbReference type="AlphaFoldDB" id="A0A4U5NZM8"/>
<organism evidence="2 3">
    <name type="scientific">Steinernema carpocapsae</name>
    <name type="common">Entomopathogenic nematode</name>
    <dbReference type="NCBI Taxonomy" id="34508"/>
    <lineage>
        <taxon>Eukaryota</taxon>
        <taxon>Metazoa</taxon>
        <taxon>Ecdysozoa</taxon>
        <taxon>Nematoda</taxon>
        <taxon>Chromadorea</taxon>
        <taxon>Rhabditida</taxon>
        <taxon>Tylenchina</taxon>
        <taxon>Panagrolaimomorpha</taxon>
        <taxon>Strongyloidoidea</taxon>
        <taxon>Steinernematidae</taxon>
        <taxon>Steinernema</taxon>
    </lineage>
</organism>
<gene>
    <name evidence="2" type="ORF">L596_013272</name>
</gene>